<sequence>MAAGAAELLFQCVFDGSLSIKDANKERRPYHKNCSCALHKRQSSVCSTHKMLSLPTKKPCHGLTLSVSASRLLSSSSCLCRPIQKCVNNKFAALPDDQQ</sequence>
<protein>
    <submittedName>
        <fullName evidence="1">Uncharacterized protein</fullName>
    </submittedName>
</protein>
<accession>A0AAV3QGI0</accession>
<gene>
    <name evidence="1" type="ORF">LIER_18481</name>
</gene>
<dbReference type="EMBL" id="BAABME010004437">
    <property type="protein sequence ID" value="GAA0162376.1"/>
    <property type="molecule type" value="Genomic_DNA"/>
</dbReference>
<reference evidence="1 2" key="1">
    <citation type="submission" date="2024-01" db="EMBL/GenBank/DDBJ databases">
        <title>The complete chloroplast genome sequence of Lithospermum erythrorhizon: insights into the phylogenetic relationship among Boraginaceae species and the maternal lineages of purple gromwells.</title>
        <authorList>
            <person name="Okada T."/>
            <person name="Watanabe K."/>
        </authorList>
    </citation>
    <scope>NUCLEOTIDE SEQUENCE [LARGE SCALE GENOMIC DNA]</scope>
</reference>
<proteinExistence type="predicted"/>
<comment type="caution">
    <text evidence="1">The sequence shown here is derived from an EMBL/GenBank/DDBJ whole genome shotgun (WGS) entry which is preliminary data.</text>
</comment>
<dbReference type="PANTHER" id="PTHR35121:SF4">
    <property type="entry name" value="SWIM-TYPE DOMAIN-CONTAINING PROTEIN"/>
    <property type="match status" value="1"/>
</dbReference>
<dbReference type="AlphaFoldDB" id="A0AAV3QGI0"/>
<dbReference type="PANTHER" id="PTHR35121">
    <property type="entry name" value="HOMEODOMAIN PROTEIN 8, PUTATIVE-RELATED"/>
    <property type="match status" value="1"/>
</dbReference>
<evidence type="ECO:0000313" key="1">
    <source>
        <dbReference type="EMBL" id="GAA0162376.1"/>
    </source>
</evidence>
<evidence type="ECO:0000313" key="2">
    <source>
        <dbReference type="Proteomes" id="UP001454036"/>
    </source>
</evidence>
<name>A0AAV3QGI0_LITER</name>
<dbReference type="Proteomes" id="UP001454036">
    <property type="component" value="Unassembled WGS sequence"/>
</dbReference>
<organism evidence="1 2">
    <name type="scientific">Lithospermum erythrorhizon</name>
    <name type="common">Purple gromwell</name>
    <name type="synonym">Lithospermum officinale var. erythrorhizon</name>
    <dbReference type="NCBI Taxonomy" id="34254"/>
    <lineage>
        <taxon>Eukaryota</taxon>
        <taxon>Viridiplantae</taxon>
        <taxon>Streptophyta</taxon>
        <taxon>Embryophyta</taxon>
        <taxon>Tracheophyta</taxon>
        <taxon>Spermatophyta</taxon>
        <taxon>Magnoliopsida</taxon>
        <taxon>eudicotyledons</taxon>
        <taxon>Gunneridae</taxon>
        <taxon>Pentapetalae</taxon>
        <taxon>asterids</taxon>
        <taxon>lamiids</taxon>
        <taxon>Boraginales</taxon>
        <taxon>Boraginaceae</taxon>
        <taxon>Boraginoideae</taxon>
        <taxon>Lithospermeae</taxon>
        <taxon>Lithospermum</taxon>
    </lineage>
</organism>
<keyword evidence="2" id="KW-1185">Reference proteome</keyword>